<feature type="region of interest" description="Disordered" evidence="1">
    <location>
        <begin position="52"/>
        <end position="100"/>
    </location>
</feature>
<dbReference type="Proteomes" id="UP000007115">
    <property type="component" value="Unassembled WGS sequence"/>
</dbReference>
<accession>G9MKR3</accession>
<feature type="compositionally biased region" description="Low complexity" evidence="1">
    <location>
        <begin position="15"/>
        <end position="26"/>
    </location>
</feature>
<organism evidence="2 3">
    <name type="scientific">Hypocrea virens (strain Gv29-8 / FGSC 10586)</name>
    <name type="common">Gliocladium virens</name>
    <name type="synonym">Trichoderma virens</name>
    <dbReference type="NCBI Taxonomy" id="413071"/>
    <lineage>
        <taxon>Eukaryota</taxon>
        <taxon>Fungi</taxon>
        <taxon>Dikarya</taxon>
        <taxon>Ascomycota</taxon>
        <taxon>Pezizomycotina</taxon>
        <taxon>Sordariomycetes</taxon>
        <taxon>Hypocreomycetidae</taxon>
        <taxon>Hypocreales</taxon>
        <taxon>Hypocreaceae</taxon>
        <taxon>Trichoderma</taxon>
    </lineage>
</organism>
<dbReference type="AlphaFoldDB" id="G9MKR3"/>
<dbReference type="HOGENOM" id="CLU_1751019_0_0_1"/>
<dbReference type="OMA" id="PWADDNI"/>
<evidence type="ECO:0000256" key="1">
    <source>
        <dbReference type="SAM" id="MobiDB-lite"/>
    </source>
</evidence>
<dbReference type="OrthoDB" id="4900356at2759"/>
<comment type="caution">
    <text evidence="2">The sequence shown here is derived from an EMBL/GenBank/DDBJ whole genome shotgun (WGS) entry which is preliminary data.</text>
</comment>
<feature type="compositionally biased region" description="Low complexity" evidence="1">
    <location>
        <begin position="62"/>
        <end position="85"/>
    </location>
</feature>
<proteinExistence type="predicted"/>
<gene>
    <name evidence="2" type="ORF">TRIVIDRAFT_215677</name>
</gene>
<protein>
    <submittedName>
        <fullName evidence="2">Uncharacterized protein</fullName>
    </submittedName>
</protein>
<keyword evidence="3" id="KW-1185">Reference proteome</keyword>
<feature type="compositionally biased region" description="Polar residues" evidence="1">
    <location>
        <begin position="1"/>
        <end position="12"/>
    </location>
</feature>
<dbReference type="VEuPathDB" id="FungiDB:TRIVIDRAFT_215677"/>
<dbReference type="RefSeq" id="XP_013959011.1">
    <property type="nucleotide sequence ID" value="XM_014103536.1"/>
</dbReference>
<dbReference type="InParanoid" id="G9MKR3"/>
<name>G9MKR3_HYPVG</name>
<evidence type="ECO:0000313" key="3">
    <source>
        <dbReference type="Proteomes" id="UP000007115"/>
    </source>
</evidence>
<sequence length="177" mass="18113">MDNDNYPQTVDLSSAPAAAQNPQEPNTGGKGPAIREPLPSVTTAMNNLHILWGDVPNKGGPATEAGRSQTTTTTSTSATDPLAAAGSGGGINGAGSGVPIGLTMPMVQALDAGSASRGHKTRDATIYSGISVSSMDTSDFKTDQSPYGTVNDFSVDHEVSHMGPWADDNIKGLTKKK</sequence>
<evidence type="ECO:0000313" key="2">
    <source>
        <dbReference type="EMBL" id="EHK24810.1"/>
    </source>
</evidence>
<dbReference type="GeneID" id="25790981"/>
<reference evidence="2 3" key="1">
    <citation type="journal article" date="2011" name="Genome Biol.">
        <title>Comparative genome sequence analysis underscores mycoparasitism as the ancestral life style of Trichoderma.</title>
        <authorList>
            <person name="Kubicek C.P."/>
            <person name="Herrera-Estrella A."/>
            <person name="Seidl-Seiboth V."/>
            <person name="Martinez D.A."/>
            <person name="Druzhinina I.S."/>
            <person name="Thon M."/>
            <person name="Zeilinger S."/>
            <person name="Casas-Flores S."/>
            <person name="Horwitz B.A."/>
            <person name="Mukherjee P.K."/>
            <person name="Mukherjee M."/>
            <person name="Kredics L."/>
            <person name="Alcaraz L.D."/>
            <person name="Aerts A."/>
            <person name="Antal Z."/>
            <person name="Atanasova L."/>
            <person name="Cervantes-Badillo M.G."/>
            <person name="Challacombe J."/>
            <person name="Chertkov O."/>
            <person name="McCluskey K."/>
            <person name="Coulpier F."/>
            <person name="Deshpande N."/>
            <person name="von Doehren H."/>
            <person name="Ebbole D.J."/>
            <person name="Esquivel-Naranjo E.U."/>
            <person name="Fekete E."/>
            <person name="Flipphi M."/>
            <person name="Glaser F."/>
            <person name="Gomez-Rodriguez E.Y."/>
            <person name="Gruber S."/>
            <person name="Han C."/>
            <person name="Henrissat B."/>
            <person name="Hermosa R."/>
            <person name="Hernandez-Onate M."/>
            <person name="Karaffa L."/>
            <person name="Kosti I."/>
            <person name="Le Crom S."/>
            <person name="Lindquist E."/>
            <person name="Lucas S."/>
            <person name="Luebeck M."/>
            <person name="Luebeck P.S."/>
            <person name="Margeot A."/>
            <person name="Metz B."/>
            <person name="Misra M."/>
            <person name="Nevalainen H."/>
            <person name="Omann M."/>
            <person name="Packer N."/>
            <person name="Perrone G."/>
            <person name="Uresti-Rivera E.E."/>
            <person name="Salamov A."/>
            <person name="Schmoll M."/>
            <person name="Seiboth B."/>
            <person name="Shapiro H."/>
            <person name="Sukno S."/>
            <person name="Tamayo-Ramos J.A."/>
            <person name="Tisch D."/>
            <person name="Wiest A."/>
            <person name="Wilkinson H.H."/>
            <person name="Zhang M."/>
            <person name="Coutinho P.M."/>
            <person name="Kenerley C.M."/>
            <person name="Monte E."/>
            <person name="Baker S.E."/>
            <person name="Grigoriev I.V."/>
        </authorList>
    </citation>
    <scope>NUCLEOTIDE SEQUENCE [LARGE SCALE GENOMIC DNA]</scope>
    <source>
        <strain evidence="3">Gv29-8 / FGSC 10586</strain>
    </source>
</reference>
<feature type="region of interest" description="Disordered" evidence="1">
    <location>
        <begin position="1"/>
        <end position="38"/>
    </location>
</feature>
<dbReference type="EMBL" id="ABDF02000004">
    <property type="protein sequence ID" value="EHK24810.1"/>
    <property type="molecule type" value="Genomic_DNA"/>
</dbReference>
<feature type="compositionally biased region" description="Gly residues" evidence="1">
    <location>
        <begin position="86"/>
        <end position="98"/>
    </location>
</feature>